<dbReference type="Proteomes" id="UP000001879">
    <property type="component" value="Chromosome"/>
</dbReference>
<organism evidence="7 9">
    <name type="scientific">Natrialba magadii (strain ATCC 43099 / DSM 3394 / CCM 3739 / CIP 104546 / IAM 13178 / JCM 8861 / NBRC 102185 / NCIMB 2190 / MS3)</name>
    <name type="common">Natronobacterium magadii</name>
    <dbReference type="NCBI Taxonomy" id="547559"/>
    <lineage>
        <taxon>Archaea</taxon>
        <taxon>Methanobacteriati</taxon>
        <taxon>Methanobacteriota</taxon>
        <taxon>Stenosarchaea group</taxon>
        <taxon>Halobacteria</taxon>
        <taxon>Halobacteriales</taxon>
        <taxon>Natrialbaceae</taxon>
        <taxon>Natrialba</taxon>
    </lineage>
</organism>
<gene>
    <name evidence="7" type="primary">tspO</name>
    <name evidence="7" type="ordered locus">Nmag_1202</name>
    <name evidence="8" type="ORF">C500_18528</name>
</gene>
<reference evidence="8 10" key="3">
    <citation type="journal article" date="2014" name="PLoS Genet.">
        <title>Phylogenetically driven sequencing of extremely halophilic archaea reveals strategies for static and dynamic osmo-response.</title>
        <authorList>
            <person name="Becker E.A."/>
            <person name="Seitzer P.M."/>
            <person name="Tritt A."/>
            <person name="Larsen D."/>
            <person name="Krusor M."/>
            <person name="Yao A.I."/>
            <person name="Wu D."/>
            <person name="Madern D."/>
            <person name="Eisen J.A."/>
            <person name="Darling A.E."/>
            <person name="Facciotti M.T."/>
        </authorList>
    </citation>
    <scope>NUCLEOTIDE SEQUENCE [LARGE SCALE GENOMIC DNA]</scope>
    <source>
        <strain evidence="10">ATCC 43099 / DSM 3394 / CCM 3739 / CIP 104546 / IAM 13178 / JCM 8861 / NBRC 102185 / NCIMB 2190 / MS3</strain>
        <strain evidence="8">MS-3</strain>
    </source>
</reference>
<keyword evidence="9" id="KW-1185">Reference proteome</keyword>
<dbReference type="GO" id="GO:0033013">
    <property type="term" value="P:tetrapyrrole metabolic process"/>
    <property type="evidence" value="ECO:0007669"/>
    <property type="project" value="UniProtKB-ARBA"/>
</dbReference>
<evidence type="ECO:0000256" key="6">
    <source>
        <dbReference type="SAM" id="Phobius"/>
    </source>
</evidence>
<comment type="similarity">
    <text evidence="2">Belongs to the TspO/BZRP family.</text>
</comment>
<dbReference type="InterPro" id="IPR004307">
    <property type="entry name" value="TspO_MBR"/>
</dbReference>
<feature type="transmembrane region" description="Helical" evidence="6">
    <location>
        <begin position="115"/>
        <end position="135"/>
    </location>
</feature>
<reference evidence="7 9" key="2">
    <citation type="journal article" date="2012" name="BMC Genomics">
        <title>A comparative genomics perspective on the genetic content of the alkaliphilic haloarchaeon Natrialba magadii ATCC 43099T.</title>
        <authorList>
            <person name="Siddaramappa S."/>
            <person name="Challacombe J.F."/>
            <person name="Decastro R.E."/>
            <person name="Pfeiffer F."/>
            <person name="Sastre D.E."/>
            <person name="Gimenez M.I."/>
            <person name="Paggi R.A."/>
            <person name="Detter J.C."/>
            <person name="Davenport K.W."/>
            <person name="Goodwin L.A."/>
            <person name="Kyrpides N."/>
            <person name="Tapia R."/>
            <person name="Pitluck S."/>
            <person name="Lucas S."/>
            <person name="Woyke T."/>
            <person name="Maupin-Furlow J.A."/>
        </authorList>
    </citation>
    <scope>NUCLEOTIDE SEQUENCE [LARGE SCALE GENOMIC DNA]</scope>
    <source>
        <strain evidence="7">ATCC 43099</strain>
        <strain evidence="9">ATCC 43099 / DSM 3394 / CCM 3739 / CIP 104546 / IAM 13178 / JCM 8861 / NBRC 102185 / NCIMB 2190 / MS3</strain>
    </source>
</reference>
<dbReference type="Gene3D" id="1.20.1260.100">
    <property type="entry name" value="TspO/MBR protein"/>
    <property type="match status" value="1"/>
</dbReference>
<dbReference type="KEGG" id="nmg:Nmag_1202"/>
<dbReference type="Pfam" id="PF03073">
    <property type="entry name" value="TspO_MBR"/>
    <property type="match status" value="1"/>
</dbReference>
<feature type="transmembrane region" description="Helical" evidence="6">
    <location>
        <begin position="20"/>
        <end position="39"/>
    </location>
</feature>
<evidence type="ECO:0000313" key="9">
    <source>
        <dbReference type="Proteomes" id="UP000001879"/>
    </source>
</evidence>
<dbReference type="InterPro" id="IPR038330">
    <property type="entry name" value="TspO/MBR-related_sf"/>
</dbReference>
<keyword evidence="3 6" id="KW-0812">Transmembrane</keyword>
<reference evidence="9" key="1">
    <citation type="submission" date="2010-02" db="EMBL/GenBank/DDBJ databases">
        <title>Complete sequence of chromosome of Natrialba magadii ATCC 43099.</title>
        <authorList>
            <consortium name="US DOE Joint Genome Institute"/>
            <person name="Lucas S."/>
            <person name="Copeland A."/>
            <person name="Lapidus A."/>
            <person name="Cheng J.-F."/>
            <person name="Bruce D."/>
            <person name="Goodwin L."/>
            <person name="Pitluck S."/>
            <person name="Davenport K."/>
            <person name="Saunders E."/>
            <person name="Detter J.C."/>
            <person name="Han C."/>
            <person name="Tapia R."/>
            <person name="Land M."/>
            <person name="Hauser L."/>
            <person name="Kyrpides N."/>
            <person name="Mikhailova N."/>
            <person name="De Castro R.E."/>
            <person name="Maupin-Furlow J.A."/>
            <person name="Woyke T."/>
        </authorList>
    </citation>
    <scope>NUCLEOTIDE SEQUENCE [LARGE SCALE GENOMIC DNA]</scope>
    <source>
        <strain evidence="9">ATCC 43099 / DSM 3394 / CCM 3739 / CIP 104546 / IAM 13178 / JCM 8861 / NBRC 102185 / NCIMB 2190 / MS3</strain>
    </source>
</reference>
<sequence length="165" mass="18102">MDMEVVRELPPRPSAREVAVAVGMIIGVNVIGSSPSLVFGSDTSWFAEPWFFPPGIVFGIAWTTLFTLMGLALYLVWRHGTSRSDVRLAIAIFAVQLVVNVSWTPAFFGLQRADLGLLVIAVLWVAVVATIWTFARVDRLAAVLLVPYIAWVSFAAVLNYTIYAS</sequence>
<evidence type="ECO:0000256" key="3">
    <source>
        <dbReference type="ARBA" id="ARBA00022692"/>
    </source>
</evidence>
<dbReference type="GO" id="GO:0016020">
    <property type="term" value="C:membrane"/>
    <property type="evidence" value="ECO:0007669"/>
    <property type="project" value="UniProtKB-SubCell"/>
</dbReference>
<keyword evidence="5 6" id="KW-0472">Membrane</keyword>
<evidence type="ECO:0000313" key="8">
    <source>
        <dbReference type="EMBL" id="ELY24950.1"/>
    </source>
</evidence>
<dbReference type="EMBL" id="CP001932">
    <property type="protein sequence ID" value="ADD04784.1"/>
    <property type="molecule type" value="Genomic_DNA"/>
</dbReference>
<reference evidence="7" key="4">
    <citation type="submission" date="2016-09" db="EMBL/GenBank/DDBJ databases">
        <authorList>
            <person name="Pfeiffer F."/>
        </authorList>
    </citation>
    <scope>NUCLEOTIDE SEQUENCE</scope>
    <source>
        <strain evidence="7">ATCC 43099</strain>
    </source>
</reference>
<dbReference type="PATRIC" id="fig|547559.17.peg.3653"/>
<dbReference type="EMBL" id="AOHS01000057">
    <property type="protein sequence ID" value="ELY24950.1"/>
    <property type="molecule type" value="Genomic_DNA"/>
</dbReference>
<feature type="transmembrane region" description="Helical" evidence="6">
    <location>
        <begin position="142"/>
        <end position="163"/>
    </location>
</feature>
<feature type="transmembrane region" description="Helical" evidence="6">
    <location>
        <begin position="88"/>
        <end position="109"/>
    </location>
</feature>
<dbReference type="eggNOG" id="arCOG04434">
    <property type="taxonomic scope" value="Archaea"/>
</dbReference>
<name>D3SS58_NATMM</name>
<dbReference type="CDD" id="cd15904">
    <property type="entry name" value="TSPO_MBR"/>
    <property type="match status" value="1"/>
</dbReference>
<protein>
    <submittedName>
        <fullName evidence="8">TspO and MBR-like protein</fullName>
    </submittedName>
    <submittedName>
        <fullName evidence="7">TspO family protein</fullName>
    </submittedName>
</protein>
<evidence type="ECO:0000313" key="10">
    <source>
        <dbReference type="Proteomes" id="UP000011543"/>
    </source>
</evidence>
<proteinExistence type="inferred from homology"/>
<dbReference type="PANTHER" id="PTHR10057">
    <property type="entry name" value="PERIPHERAL-TYPE BENZODIAZEPINE RECEPTOR"/>
    <property type="match status" value="1"/>
</dbReference>
<evidence type="ECO:0000256" key="5">
    <source>
        <dbReference type="ARBA" id="ARBA00023136"/>
    </source>
</evidence>
<keyword evidence="4 6" id="KW-1133">Transmembrane helix</keyword>
<dbReference type="PANTHER" id="PTHR10057:SF0">
    <property type="entry name" value="TRANSLOCATOR PROTEIN"/>
    <property type="match status" value="1"/>
</dbReference>
<evidence type="ECO:0000256" key="1">
    <source>
        <dbReference type="ARBA" id="ARBA00004141"/>
    </source>
</evidence>
<evidence type="ECO:0000313" key="7">
    <source>
        <dbReference type="EMBL" id="ADD04784.1"/>
    </source>
</evidence>
<feature type="transmembrane region" description="Helical" evidence="6">
    <location>
        <begin position="51"/>
        <end position="76"/>
    </location>
</feature>
<dbReference type="STRING" id="547559.Nmag_1202"/>
<accession>D3SS58</accession>
<evidence type="ECO:0000256" key="2">
    <source>
        <dbReference type="ARBA" id="ARBA00007524"/>
    </source>
</evidence>
<dbReference type="PaxDb" id="547559-Nmag_1202"/>
<evidence type="ECO:0000256" key="4">
    <source>
        <dbReference type="ARBA" id="ARBA00022989"/>
    </source>
</evidence>
<dbReference type="Proteomes" id="UP000011543">
    <property type="component" value="Unassembled WGS sequence"/>
</dbReference>
<comment type="subcellular location">
    <subcellularLocation>
        <location evidence="1">Membrane</location>
        <topology evidence="1">Multi-pass membrane protein</topology>
    </subcellularLocation>
</comment>
<dbReference type="FunFam" id="1.20.1260.100:FF:000001">
    <property type="entry name" value="translocator protein 2"/>
    <property type="match status" value="1"/>
</dbReference>
<dbReference type="HOGENOM" id="CLU_091805_2_0_2"/>
<dbReference type="AlphaFoldDB" id="D3SS58"/>